<evidence type="ECO:0000256" key="4">
    <source>
        <dbReference type="ARBA" id="ARBA00022679"/>
    </source>
</evidence>
<evidence type="ECO:0000256" key="3">
    <source>
        <dbReference type="ARBA" id="ARBA00022603"/>
    </source>
</evidence>
<reference evidence="18" key="1">
    <citation type="submission" date="2020-05" db="UniProtKB">
        <authorList>
            <consortium name="EnsemblMetazoa"/>
        </authorList>
    </citation>
    <scope>IDENTIFICATION</scope>
    <source>
        <strain evidence="18">Aabys</strain>
    </source>
</reference>
<dbReference type="InterPro" id="IPR029063">
    <property type="entry name" value="SAM-dependent_MTases_sf"/>
</dbReference>
<evidence type="ECO:0000256" key="1">
    <source>
        <dbReference type="ARBA" id="ARBA00004123"/>
    </source>
</evidence>
<dbReference type="STRING" id="7370.A0A1I8NGK2"/>
<comment type="subunit">
    <text evidence="10">Heterodimer; heterodimerization with TRMT112 is required for S-adenosyl-L-methionine-binding.</text>
</comment>
<dbReference type="VEuPathDB" id="VectorBase:MDOA014930"/>
<evidence type="ECO:0000256" key="16">
    <source>
        <dbReference type="ARBA" id="ARBA00093667"/>
    </source>
</evidence>
<evidence type="ECO:0000256" key="9">
    <source>
        <dbReference type="ARBA" id="ARBA00053180"/>
    </source>
</evidence>
<dbReference type="PANTHER" id="PTHR45875">
    <property type="entry name" value="METHYLTRANSFERASE N6AMT1"/>
    <property type="match status" value="1"/>
</dbReference>
<dbReference type="Proteomes" id="UP001652621">
    <property type="component" value="Unplaced"/>
</dbReference>
<evidence type="ECO:0000256" key="15">
    <source>
        <dbReference type="ARBA" id="ARBA00093624"/>
    </source>
</evidence>
<dbReference type="EnsemblMetazoa" id="MDOA014930-RA">
    <property type="protein sequence ID" value="MDOA014930-PA"/>
    <property type="gene ID" value="MDOA014930"/>
</dbReference>
<keyword evidence="6" id="KW-0539">Nucleus</keyword>
<proteinExistence type="inferred from homology"/>
<dbReference type="InterPro" id="IPR004557">
    <property type="entry name" value="PrmC-related"/>
</dbReference>
<dbReference type="AlphaFoldDB" id="A0A1I8NGK2"/>
<organism evidence="18">
    <name type="scientific">Musca domestica</name>
    <name type="common">House fly</name>
    <dbReference type="NCBI Taxonomy" id="7370"/>
    <lineage>
        <taxon>Eukaryota</taxon>
        <taxon>Metazoa</taxon>
        <taxon>Ecdysozoa</taxon>
        <taxon>Arthropoda</taxon>
        <taxon>Hexapoda</taxon>
        <taxon>Insecta</taxon>
        <taxon>Pterygota</taxon>
        <taxon>Neoptera</taxon>
        <taxon>Endopterygota</taxon>
        <taxon>Diptera</taxon>
        <taxon>Brachycera</taxon>
        <taxon>Muscomorpha</taxon>
        <taxon>Muscoidea</taxon>
        <taxon>Muscidae</taxon>
        <taxon>Musca</taxon>
    </lineage>
</organism>
<dbReference type="GO" id="GO:0035657">
    <property type="term" value="C:eRF1 methyltransferase complex"/>
    <property type="evidence" value="ECO:0007669"/>
    <property type="project" value="TreeGrafter"/>
</dbReference>
<dbReference type="GO" id="GO:0036009">
    <property type="term" value="F:protein-glutamine N-methyltransferase activity"/>
    <property type="evidence" value="ECO:0007669"/>
    <property type="project" value="UniProtKB-ARBA"/>
</dbReference>
<dbReference type="KEGG" id="mde:101888916"/>
<dbReference type="SUPFAM" id="SSF53335">
    <property type="entry name" value="S-adenosyl-L-methionine-dependent methyltransferases"/>
    <property type="match status" value="1"/>
</dbReference>
<gene>
    <name evidence="18" type="primary">101888916</name>
    <name evidence="20" type="synonym">LOC101888916</name>
</gene>
<feature type="domain" description="Methyltransferase small" evidence="17">
    <location>
        <begin position="46"/>
        <end position="133"/>
    </location>
</feature>
<dbReference type="GO" id="GO:0003676">
    <property type="term" value="F:nucleic acid binding"/>
    <property type="evidence" value="ECO:0007669"/>
    <property type="project" value="InterPro"/>
</dbReference>
<comment type="catalytic activity">
    <reaction evidence="8">
        <text>methylarsonous acid + S-adenosyl-L-methionine = dimethylarsinate + S-adenosyl-L-homocysteine + 2 H(+)</text>
        <dbReference type="Rhea" id="RHEA:11684"/>
        <dbReference type="ChEBI" id="CHEBI:15378"/>
        <dbReference type="ChEBI" id="CHEBI:16223"/>
        <dbReference type="ChEBI" id="CHEBI:17826"/>
        <dbReference type="ChEBI" id="CHEBI:57856"/>
        <dbReference type="ChEBI" id="CHEBI:59789"/>
    </reaction>
</comment>
<protein>
    <recommendedName>
        <fullName evidence="15">Methyltransferase HEMK2</fullName>
    </recommendedName>
    <alternativeName>
        <fullName evidence="14">HemK methyltransferase family member 2</fullName>
    </alternativeName>
    <alternativeName>
        <fullName evidence="12">Lysine N-methyltransferase 9</fullName>
    </alternativeName>
    <alternativeName>
        <fullName evidence="11">Methylarsonite methyltransferase N6AMT1</fullName>
    </alternativeName>
    <alternativeName>
        <fullName evidence="16">Methyltransferase N6AMT1</fullName>
    </alternativeName>
    <alternativeName>
        <fullName evidence="13">Protein N(5)-glutamine methyltransferase</fullName>
    </alternativeName>
</protein>
<dbReference type="RefSeq" id="XP_005191080.1">
    <property type="nucleotide sequence ID" value="XM_005191023.3"/>
</dbReference>
<evidence type="ECO:0000259" key="17">
    <source>
        <dbReference type="Pfam" id="PF05175"/>
    </source>
</evidence>
<dbReference type="CDD" id="cd02440">
    <property type="entry name" value="AdoMet_MTases"/>
    <property type="match status" value="1"/>
</dbReference>
<evidence type="ECO:0000313" key="20">
    <source>
        <dbReference type="RefSeq" id="XP_005191080.1"/>
    </source>
</evidence>
<reference evidence="20" key="2">
    <citation type="submission" date="2025-04" db="UniProtKB">
        <authorList>
            <consortium name="RefSeq"/>
        </authorList>
    </citation>
    <scope>IDENTIFICATION</scope>
    <source>
        <strain evidence="20">Aabys</strain>
    </source>
</reference>
<sequence>MDTPHIDHLTSQDYDHVYEPAEDSFLLLDALEADLEFIENELKPVVCLEIGPGSGIIITAIAKRLQNTICMACDINPYACRVTKRTCLRNETHVECVRGSLTDAFKPNAIDLLIFNPPYVVTADNELETSDKFGECTSGNLVHSWAGGKHGRRIIDILLPQLDHILSAKGVFYLLLLRENKPDEIMEQLRQLGFQSKKFMERRIPGEFLYILKVQRLDS</sequence>
<evidence type="ECO:0000256" key="2">
    <source>
        <dbReference type="ARBA" id="ARBA00006149"/>
    </source>
</evidence>
<evidence type="ECO:0000256" key="11">
    <source>
        <dbReference type="ARBA" id="ARBA00075330"/>
    </source>
</evidence>
<dbReference type="FunFam" id="3.40.50.150:FF:000077">
    <property type="entry name" value="HemK methyltransferase family member 2"/>
    <property type="match status" value="1"/>
</dbReference>
<dbReference type="InterPro" id="IPR002052">
    <property type="entry name" value="DNA_methylase_N6_adenine_CS"/>
</dbReference>
<comment type="catalytic activity">
    <reaction evidence="7">
        <text>L-lysyl-[histone] + S-adenosyl-L-methionine = N(6)-methyl-L-lysyl-[histone] + S-adenosyl-L-homocysteine + H(+)</text>
        <dbReference type="Rhea" id="RHEA:10024"/>
        <dbReference type="Rhea" id="RHEA-COMP:9845"/>
        <dbReference type="Rhea" id="RHEA-COMP:9846"/>
        <dbReference type="ChEBI" id="CHEBI:15378"/>
        <dbReference type="ChEBI" id="CHEBI:29969"/>
        <dbReference type="ChEBI" id="CHEBI:57856"/>
        <dbReference type="ChEBI" id="CHEBI:59789"/>
        <dbReference type="ChEBI" id="CHEBI:61929"/>
    </reaction>
    <physiologicalReaction direction="left-to-right" evidence="7">
        <dbReference type="Rhea" id="RHEA:10025"/>
    </physiologicalReaction>
</comment>
<dbReference type="Pfam" id="PF05175">
    <property type="entry name" value="MTS"/>
    <property type="match status" value="1"/>
</dbReference>
<comment type="subcellular location">
    <subcellularLocation>
        <location evidence="1">Nucleus</location>
    </subcellularLocation>
</comment>
<keyword evidence="3 20" id="KW-0489">Methyltransferase</keyword>
<dbReference type="PANTHER" id="PTHR45875:SF1">
    <property type="entry name" value="METHYLTRANSFERASE N6AMT1"/>
    <property type="match status" value="1"/>
</dbReference>
<evidence type="ECO:0000256" key="12">
    <source>
        <dbReference type="ARBA" id="ARBA00076540"/>
    </source>
</evidence>
<accession>A0A1I8NGK2</accession>
<evidence type="ECO:0000256" key="5">
    <source>
        <dbReference type="ARBA" id="ARBA00022691"/>
    </source>
</evidence>
<evidence type="ECO:0000256" key="6">
    <source>
        <dbReference type="ARBA" id="ARBA00023242"/>
    </source>
</evidence>
<keyword evidence="19" id="KW-1185">Reference proteome</keyword>
<dbReference type="NCBIfam" id="TIGR00537">
    <property type="entry name" value="hemK_rel_arch"/>
    <property type="match status" value="1"/>
</dbReference>
<dbReference type="InterPro" id="IPR052190">
    <property type="entry name" value="Euk-Arch_PrmC-MTase"/>
</dbReference>
<evidence type="ECO:0000313" key="18">
    <source>
        <dbReference type="EnsemblMetazoa" id="MDOA014930-PA"/>
    </source>
</evidence>
<comment type="function">
    <text evidence="9">Methyltransferase that can methylate proteins and, to a lower extent, arsenic. Catalytic subunit of a heterodimer with TRMT112, which monomethylates 'Lys-12' of histone H4 (H4K12me1), a modification present at the promoters of numerous genes encoding cell cycle regulators. Catalytic subunit of a heterodimer with TRMT112, which catalyzes N5-methylation of Glu residue of proteins with a Gly-Gln-Xaa-Xaa-Xaa-Arg motif. Methylates ETF1 on 'Gln-185'; ETF1 needs to be complexed to ERF3 in its GTP-bound form to be efficiently methylated. May also play a role in the modulation of arsenic-induced toxicity by mediating the conversion of monomethylarsonous acid (3+) into the less toxic dimethylarsonic acid. It however only plays a limited role in arsenic metabolism compared with AS3MT.</text>
</comment>
<dbReference type="OrthoDB" id="406152at2759"/>
<name>A0A1I8NGK2_MUSDO</name>
<evidence type="ECO:0000256" key="8">
    <source>
        <dbReference type="ARBA" id="ARBA00050903"/>
    </source>
</evidence>
<dbReference type="PROSITE" id="PS00092">
    <property type="entry name" value="N6_MTASE"/>
    <property type="match status" value="1"/>
</dbReference>
<evidence type="ECO:0000256" key="7">
    <source>
        <dbReference type="ARBA" id="ARBA00048619"/>
    </source>
</evidence>
<keyword evidence="5" id="KW-0949">S-adenosyl-L-methionine</keyword>
<comment type="similarity">
    <text evidence="2">Belongs to the eukaryotic/archaeal PrmC-related family.</text>
</comment>
<keyword evidence="4" id="KW-0808">Transferase</keyword>
<evidence type="ECO:0000313" key="19">
    <source>
        <dbReference type="Proteomes" id="UP001652621"/>
    </source>
</evidence>
<dbReference type="Gene3D" id="3.40.50.150">
    <property type="entry name" value="Vaccinia Virus protein VP39"/>
    <property type="match status" value="1"/>
</dbReference>
<evidence type="ECO:0000256" key="10">
    <source>
        <dbReference type="ARBA" id="ARBA00062344"/>
    </source>
</evidence>
<evidence type="ECO:0000256" key="14">
    <source>
        <dbReference type="ARBA" id="ARBA00083337"/>
    </source>
</evidence>
<dbReference type="GO" id="GO:0005634">
    <property type="term" value="C:nucleus"/>
    <property type="evidence" value="ECO:0007669"/>
    <property type="project" value="UniProtKB-SubCell"/>
</dbReference>
<dbReference type="eggNOG" id="KOG3191">
    <property type="taxonomic scope" value="Eukaryota"/>
</dbReference>
<evidence type="ECO:0000256" key="13">
    <source>
        <dbReference type="ARBA" id="ARBA00080992"/>
    </source>
</evidence>
<dbReference type="GO" id="GO:0032259">
    <property type="term" value="P:methylation"/>
    <property type="evidence" value="ECO:0007669"/>
    <property type="project" value="UniProtKB-KW"/>
</dbReference>
<dbReference type="VEuPathDB" id="VectorBase:MDOMA2_003603"/>
<dbReference type="InterPro" id="IPR007848">
    <property type="entry name" value="Small_mtfrase_dom"/>
</dbReference>